<dbReference type="PROSITE" id="PS51170">
    <property type="entry name" value="CW"/>
    <property type="match status" value="1"/>
</dbReference>
<dbReference type="Pfam" id="PF01473">
    <property type="entry name" value="Choline_bind_1"/>
    <property type="match status" value="1"/>
</dbReference>
<gene>
    <name evidence="3" type="primary">toxA_6</name>
    <name evidence="3" type="ORF">ERS852381_01942</name>
</gene>
<proteinExistence type="predicted"/>
<keyword evidence="1" id="KW-0677">Repeat</keyword>
<dbReference type="AlphaFoldDB" id="A0A174GKN1"/>
<dbReference type="Gene3D" id="2.10.270.10">
    <property type="entry name" value="Cholin Binding"/>
    <property type="match status" value="2"/>
</dbReference>
<evidence type="ECO:0000256" key="2">
    <source>
        <dbReference type="PROSITE-ProRule" id="PRU00591"/>
    </source>
</evidence>
<accession>A0A174GKN1</accession>
<dbReference type="Pfam" id="PF19127">
    <property type="entry name" value="Choline_bind_3"/>
    <property type="match status" value="1"/>
</dbReference>
<dbReference type="SUPFAM" id="SSF69360">
    <property type="entry name" value="Cell wall binding repeat"/>
    <property type="match status" value="1"/>
</dbReference>
<dbReference type="EMBL" id="CYYP01000039">
    <property type="protein sequence ID" value="CUO62551.1"/>
    <property type="molecule type" value="Genomic_DNA"/>
</dbReference>
<dbReference type="Proteomes" id="UP000095468">
    <property type="component" value="Unassembled WGS sequence"/>
</dbReference>
<protein>
    <submittedName>
        <fullName evidence="3">Toxin A</fullName>
    </submittedName>
</protein>
<evidence type="ECO:0000256" key="1">
    <source>
        <dbReference type="ARBA" id="ARBA00022737"/>
    </source>
</evidence>
<evidence type="ECO:0000313" key="3">
    <source>
        <dbReference type="EMBL" id="CUO62551.1"/>
    </source>
</evidence>
<evidence type="ECO:0000313" key="4">
    <source>
        <dbReference type="Proteomes" id="UP000095468"/>
    </source>
</evidence>
<feature type="repeat" description="Cell wall-binding" evidence="2">
    <location>
        <begin position="22"/>
        <end position="41"/>
    </location>
</feature>
<sequence>MATGLHGCNGSMYWFNGSGSMATGWVLDGGTWYYATSSGALTSGWAYVGGAWYWLDPSTHAMTTGVQEIDGVKYSFASNGAWLG</sequence>
<reference evidence="3 4" key="1">
    <citation type="submission" date="2015-09" db="EMBL/GenBank/DDBJ databases">
        <authorList>
            <consortium name="Pathogen Informatics"/>
        </authorList>
    </citation>
    <scope>NUCLEOTIDE SEQUENCE [LARGE SCALE GENOMIC DNA]</scope>
    <source>
        <strain evidence="3 4">2789STDY5608823</strain>
    </source>
</reference>
<name>A0A174GKN1_9ACTN</name>
<organism evidence="3 4">
    <name type="scientific">Collinsella aerofaciens</name>
    <dbReference type="NCBI Taxonomy" id="74426"/>
    <lineage>
        <taxon>Bacteria</taxon>
        <taxon>Bacillati</taxon>
        <taxon>Actinomycetota</taxon>
        <taxon>Coriobacteriia</taxon>
        <taxon>Coriobacteriales</taxon>
        <taxon>Coriobacteriaceae</taxon>
        <taxon>Collinsella</taxon>
    </lineage>
</organism>
<dbReference type="InterPro" id="IPR018337">
    <property type="entry name" value="Cell_wall/Cho-bd_repeat"/>
</dbReference>